<evidence type="ECO:0000256" key="2">
    <source>
        <dbReference type="SAM" id="Phobius"/>
    </source>
</evidence>
<dbReference type="Proteomes" id="UP000069549">
    <property type="component" value="Chromosome 6"/>
</dbReference>
<protein>
    <submittedName>
        <fullName evidence="3">BIR protein</fullName>
    </submittedName>
</protein>
<dbReference type="VEuPathDB" id="PlasmoDB:PBANKA_0600300"/>
<proteinExistence type="predicted"/>
<keyword evidence="2" id="KW-0472">Membrane</keyword>
<organism evidence="3 4">
    <name type="scientific">Plasmodium berghei</name>
    <dbReference type="NCBI Taxonomy" id="5821"/>
    <lineage>
        <taxon>Eukaryota</taxon>
        <taxon>Sar</taxon>
        <taxon>Alveolata</taxon>
        <taxon>Apicomplexa</taxon>
        <taxon>Aconoidasida</taxon>
        <taxon>Haemosporida</taxon>
        <taxon>Plasmodiidae</taxon>
        <taxon>Plasmodium</taxon>
        <taxon>Plasmodium (Vinckeia)</taxon>
    </lineage>
</organism>
<feature type="transmembrane region" description="Helical" evidence="2">
    <location>
        <begin position="292"/>
        <end position="310"/>
    </location>
</feature>
<dbReference type="EMBL" id="LT160026">
    <property type="protein sequence ID" value="CXI14781.1"/>
    <property type="molecule type" value="Genomic_DNA"/>
</dbReference>
<name>A0A0Y9V4K9_PLABE</name>
<dbReference type="Pfam" id="PF06022">
    <property type="entry name" value="Cir_Bir_Yir"/>
    <property type="match status" value="1"/>
</dbReference>
<dbReference type="AlphaFoldDB" id="A0A0Y9V4K9"/>
<feature type="region of interest" description="Disordered" evidence="1">
    <location>
        <begin position="245"/>
        <end position="269"/>
    </location>
</feature>
<sequence length="339" mass="39007">MDKKVCGILLSINNSFSKNFDEKRGYQIIINKTILNNYCTSNKCDNDLEKISAGCLYLLDAFFMNSDLFKSVAKSNIDIVEYIIIWLSYMLSLKKQVGNKTNLQYFYDIYIKNHEKYTNSITGVDAYYNSYKDLIDQKKNLISMDMSIISKLYDVFIKLCMMHIEFDENGPNCNKYLENAKRFVEKYDELNKDPRITENSPYYKLLSTLSNDYDNFKKKCSDSKCFNSSSFPTIEKAPNSVESIKQFSEQPSAQGSAHSSGQISEQNGQSSELISAQASEVTSSNSSIENKLFTVLSVFGAIAFLLGISYKYSLFGFRKRAQKQYLREKIKNIKKRMNH</sequence>
<dbReference type="InterPro" id="IPR006477">
    <property type="entry name" value="Yir_bir_cir"/>
</dbReference>
<accession>A0A0Y9V4K9</accession>
<reference evidence="3 4" key="1">
    <citation type="submission" date="2016-02" db="EMBL/GenBank/DDBJ databases">
        <authorList>
            <consortium name="Pathogen Informatics"/>
        </authorList>
    </citation>
    <scope>NUCLEOTIDE SEQUENCE [LARGE SCALE GENOMIC DNA]</scope>
    <source>
        <strain evidence="3 4">K173</strain>
    </source>
</reference>
<evidence type="ECO:0000313" key="4">
    <source>
        <dbReference type="Proteomes" id="UP000069549"/>
    </source>
</evidence>
<evidence type="ECO:0000313" key="3">
    <source>
        <dbReference type="EMBL" id="CXI14781.1"/>
    </source>
</evidence>
<evidence type="ECO:0000256" key="1">
    <source>
        <dbReference type="SAM" id="MobiDB-lite"/>
    </source>
</evidence>
<keyword evidence="2" id="KW-0812">Transmembrane</keyword>
<dbReference type="NCBIfam" id="TIGR01590">
    <property type="entry name" value="yir-bir-cir_Pla"/>
    <property type="match status" value="1"/>
</dbReference>
<gene>
    <name evidence="3" type="ORF">PBK173_000095200</name>
</gene>
<keyword evidence="2" id="KW-1133">Transmembrane helix</keyword>